<dbReference type="EMBL" id="JAQNDN010000004">
    <property type="protein sequence ID" value="MDC0668574.1"/>
    <property type="molecule type" value="Genomic_DNA"/>
</dbReference>
<dbReference type="PROSITE" id="PS51257">
    <property type="entry name" value="PROKAR_LIPOPROTEIN"/>
    <property type="match status" value="1"/>
</dbReference>
<sequence length="298" mass="32598">MRAVHHLAAAAALTALGLACHREQPDTAAPAPATAPTGPSERFYGALAPYGTWIDDAAYGWVWLPSPAIVGADFFPYMTGGRWLYTDAGWMFDSTYSWGWAPFHYGRWAFDAGVGWMWVPGDVWGPAWVDWRWNDGYVGWAPLPPVVVGAREQPRSHWLVVAASDLTRPQLDGYIQPNLRGQAVFAANATHPAAHPGWRSGPPEQFIAAATGHPETPVHLPPPDTSKLVRSHVAGNTVEHTPFEATPPPSATMFPHNPPEFPLHKMRPHTTHAEVFDAAPRPSSGGAARGRHRGERWL</sequence>
<dbReference type="Proteomes" id="UP001217838">
    <property type="component" value="Unassembled WGS sequence"/>
</dbReference>
<feature type="region of interest" description="Disordered" evidence="1">
    <location>
        <begin position="239"/>
        <end position="298"/>
    </location>
</feature>
<feature type="compositionally biased region" description="Basic residues" evidence="1">
    <location>
        <begin position="289"/>
        <end position="298"/>
    </location>
</feature>
<name>A0ABT5B379_9BACT</name>
<dbReference type="Pfam" id="PF20245">
    <property type="entry name" value="DUF6600"/>
    <property type="match status" value="1"/>
</dbReference>
<evidence type="ECO:0000256" key="1">
    <source>
        <dbReference type="SAM" id="MobiDB-lite"/>
    </source>
</evidence>
<gene>
    <name evidence="2" type="ORF">POL58_12530</name>
</gene>
<evidence type="ECO:0000313" key="2">
    <source>
        <dbReference type="EMBL" id="MDC0668574.1"/>
    </source>
</evidence>
<reference evidence="2 3" key="1">
    <citation type="submission" date="2022-11" db="EMBL/GenBank/DDBJ databases">
        <title>Minimal conservation of predation-associated metabolite biosynthetic gene clusters underscores biosynthetic potential of Myxococcota including descriptions for ten novel species: Archangium lansinium sp. nov., Myxococcus landrumus sp. nov., Nannocystis bai.</title>
        <authorList>
            <person name="Ahearne A."/>
            <person name="Stevens C."/>
            <person name="Dowd S."/>
        </authorList>
    </citation>
    <scope>NUCLEOTIDE SEQUENCE [LARGE SCALE GENOMIC DNA]</scope>
    <source>
        <strain evidence="2 3">NCELM</strain>
    </source>
</reference>
<comment type="caution">
    <text evidence="2">The sequence shown here is derived from an EMBL/GenBank/DDBJ whole genome shotgun (WGS) entry which is preliminary data.</text>
</comment>
<protein>
    <recommendedName>
        <fullName evidence="4">YXWGXW repeat-containing protein</fullName>
    </recommendedName>
</protein>
<feature type="compositionally biased region" description="Pro residues" evidence="1">
    <location>
        <begin position="245"/>
        <end position="261"/>
    </location>
</feature>
<organism evidence="2 3">
    <name type="scientific">Nannocystis radixulma</name>
    <dbReference type="NCBI Taxonomy" id="2995305"/>
    <lineage>
        <taxon>Bacteria</taxon>
        <taxon>Pseudomonadati</taxon>
        <taxon>Myxococcota</taxon>
        <taxon>Polyangia</taxon>
        <taxon>Nannocystales</taxon>
        <taxon>Nannocystaceae</taxon>
        <taxon>Nannocystis</taxon>
    </lineage>
</organism>
<keyword evidence="3" id="KW-1185">Reference proteome</keyword>
<dbReference type="InterPro" id="IPR046535">
    <property type="entry name" value="DUF6600"/>
</dbReference>
<evidence type="ECO:0008006" key="4">
    <source>
        <dbReference type="Google" id="ProtNLM"/>
    </source>
</evidence>
<dbReference type="RefSeq" id="WP_271997833.1">
    <property type="nucleotide sequence ID" value="NZ_JAQNDN010000004.1"/>
</dbReference>
<accession>A0ABT5B379</accession>
<evidence type="ECO:0000313" key="3">
    <source>
        <dbReference type="Proteomes" id="UP001217838"/>
    </source>
</evidence>
<proteinExistence type="predicted"/>